<organism evidence="1 2">
    <name type="scientific">Nephila pilipes</name>
    <name type="common">Giant wood spider</name>
    <name type="synonym">Nephila maculata</name>
    <dbReference type="NCBI Taxonomy" id="299642"/>
    <lineage>
        <taxon>Eukaryota</taxon>
        <taxon>Metazoa</taxon>
        <taxon>Ecdysozoa</taxon>
        <taxon>Arthropoda</taxon>
        <taxon>Chelicerata</taxon>
        <taxon>Arachnida</taxon>
        <taxon>Araneae</taxon>
        <taxon>Araneomorphae</taxon>
        <taxon>Entelegynae</taxon>
        <taxon>Araneoidea</taxon>
        <taxon>Nephilidae</taxon>
        <taxon>Nephila</taxon>
    </lineage>
</organism>
<accession>A0A8X6U4I6</accession>
<name>A0A8X6U4I6_NEPPI</name>
<gene>
    <name evidence="1" type="ORF">NPIL_486021</name>
</gene>
<keyword evidence="2" id="KW-1185">Reference proteome</keyword>
<comment type="caution">
    <text evidence="1">The sequence shown here is derived from an EMBL/GenBank/DDBJ whole genome shotgun (WGS) entry which is preliminary data.</text>
</comment>
<protein>
    <submittedName>
        <fullName evidence="1">Uncharacterized protein</fullName>
    </submittedName>
</protein>
<dbReference type="AlphaFoldDB" id="A0A8X6U4I6"/>
<sequence>MSTLRSLPTYFAMSTPNAFPAISSHKHFKMPNGSSHTSSCYHLAKLICQRLPSAQSHFTLAESHQPNNRNLDVCLRPQKTLRKSSAYAAFLWLH</sequence>
<dbReference type="Proteomes" id="UP000887013">
    <property type="component" value="Unassembled WGS sequence"/>
</dbReference>
<dbReference type="EMBL" id="BMAW01022378">
    <property type="protein sequence ID" value="GFT77594.1"/>
    <property type="molecule type" value="Genomic_DNA"/>
</dbReference>
<proteinExistence type="predicted"/>
<evidence type="ECO:0000313" key="1">
    <source>
        <dbReference type="EMBL" id="GFT77594.1"/>
    </source>
</evidence>
<reference evidence="1" key="1">
    <citation type="submission" date="2020-08" db="EMBL/GenBank/DDBJ databases">
        <title>Multicomponent nature underlies the extraordinary mechanical properties of spider dragline silk.</title>
        <authorList>
            <person name="Kono N."/>
            <person name="Nakamura H."/>
            <person name="Mori M."/>
            <person name="Yoshida Y."/>
            <person name="Ohtoshi R."/>
            <person name="Malay A.D."/>
            <person name="Moran D.A.P."/>
            <person name="Tomita M."/>
            <person name="Numata K."/>
            <person name="Arakawa K."/>
        </authorList>
    </citation>
    <scope>NUCLEOTIDE SEQUENCE</scope>
</reference>
<evidence type="ECO:0000313" key="2">
    <source>
        <dbReference type="Proteomes" id="UP000887013"/>
    </source>
</evidence>